<dbReference type="RefSeq" id="WP_133418430.1">
    <property type="nucleotide sequence ID" value="NZ_SCWD01000007.1"/>
</dbReference>
<dbReference type="SMART" id="SM00257">
    <property type="entry name" value="LysM"/>
    <property type="match status" value="1"/>
</dbReference>
<sequence>MNRLAIIVSGVILSGIVATTNAEAKMQNLQMDESVWSITDKYDRTIENIEKMSAENTALITPDPKLEVLVNGKYKVIKGDTVSEVAKKCDVSVRQIHHLNNISREQQLTAGQTLQINEIQSGN</sequence>
<evidence type="ECO:0000313" key="3">
    <source>
        <dbReference type="Proteomes" id="UP000295280"/>
    </source>
</evidence>
<dbReference type="Proteomes" id="UP000295280">
    <property type="component" value="Unassembled WGS sequence"/>
</dbReference>
<dbReference type="CDD" id="cd00118">
    <property type="entry name" value="LysM"/>
    <property type="match status" value="1"/>
</dbReference>
<gene>
    <name evidence="2" type="ORF">ERX40_10410</name>
</gene>
<dbReference type="OrthoDB" id="9798935at2"/>
<name>A0A9Q8CCE3_9STAP</name>
<reference evidence="2 3" key="1">
    <citation type="submission" date="2019-01" db="EMBL/GenBank/DDBJ databases">
        <title>Draft genome sequences of the type strains of six Macrococcus species.</title>
        <authorList>
            <person name="Mazhar S."/>
            <person name="Altermann E."/>
            <person name="Hill C."/>
            <person name="Mcauliffe O."/>
        </authorList>
    </citation>
    <scope>NUCLEOTIDE SEQUENCE [LARGE SCALE GENOMIC DNA]</scope>
    <source>
        <strain evidence="2 3">ATCC 51828</strain>
    </source>
</reference>
<organism evidence="2 3">
    <name type="scientific">Macrococcus carouselicus</name>
    <dbReference type="NCBI Taxonomy" id="69969"/>
    <lineage>
        <taxon>Bacteria</taxon>
        <taxon>Bacillati</taxon>
        <taxon>Bacillota</taxon>
        <taxon>Bacilli</taxon>
        <taxon>Bacillales</taxon>
        <taxon>Staphylococcaceae</taxon>
        <taxon>Macrococcus</taxon>
    </lineage>
</organism>
<protein>
    <submittedName>
        <fullName evidence="2">LysM domain-containing protein</fullName>
    </submittedName>
</protein>
<feature type="domain" description="LysM" evidence="1">
    <location>
        <begin position="72"/>
        <end position="116"/>
    </location>
</feature>
<keyword evidence="3" id="KW-1185">Reference proteome</keyword>
<dbReference type="AlphaFoldDB" id="A0A9Q8CCE3"/>
<accession>A0A9Q8CCE3</accession>
<dbReference type="InterPro" id="IPR036779">
    <property type="entry name" value="LysM_dom_sf"/>
</dbReference>
<dbReference type="InterPro" id="IPR018392">
    <property type="entry name" value="LysM"/>
</dbReference>
<proteinExistence type="predicted"/>
<dbReference type="Gene3D" id="3.10.350.10">
    <property type="entry name" value="LysM domain"/>
    <property type="match status" value="1"/>
</dbReference>
<evidence type="ECO:0000313" key="2">
    <source>
        <dbReference type="EMBL" id="TDL95386.1"/>
    </source>
</evidence>
<comment type="caution">
    <text evidence="2">The sequence shown here is derived from an EMBL/GenBank/DDBJ whole genome shotgun (WGS) entry which is preliminary data.</text>
</comment>
<evidence type="ECO:0000259" key="1">
    <source>
        <dbReference type="PROSITE" id="PS51782"/>
    </source>
</evidence>
<dbReference type="Pfam" id="PF01476">
    <property type="entry name" value="LysM"/>
    <property type="match status" value="1"/>
</dbReference>
<dbReference type="SUPFAM" id="SSF54106">
    <property type="entry name" value="LysM domain"/>
    <property type="match status" value="1"/>
</dbReference>
<dbReference type="PROSITE" id="PS51782">
    <property type="entry name" value="LYSM"/>
    <property type="match status" value="1"/>
</dbReference>
<dbReference type="EMBL" id="SCWD01000007">
    <property type="protein sequence ID" value="TDL95386.1"/>
    <property type="molecule type" value="Genomic_DNA"/>
</dbReference>